<comment type="subcellular location">
    <subcellularLocation>
        <location evidence="2">Endomembrane system</location>
    </subcellularLocation>
</comment>
<gene>
    <name evidence="13" type="ORF">PFICI_13564</name>
</gene>
<dbReference type="STRING" id="1229662.W3WMD3"/>
<keyword evidence="14" id="KW-1185">Reference proteome</keyword>
<evidence type="ECO:0000256" key="2">
    <source>
        <dbReference type="ARBA" id="ARBA00004308"/>
    </source>
</evidence>
<evidence type="ECO:0000256" key="3">
    <source>
        <dbReference type="ARBA" id="ARBA00009699"/>
    </source>
</evidence>
<keyword evidence="6 10" id="KW-0378">Hydrolase</keyword>
<feature type="transmembrane region" description="Helical" evidence="11">
    <location>
        <begin position="433"/>
        <end position="455"/>
    </location>
</feature>
<evidence type="ECO:0000256" key="4">
    <source>
        <dbReference type="ARBA" id="ARBA00012350"/>
    </source>
</evidence>
<keyword evidence="8" id="KW-0325">Glycoprotein</keyword>
<dbReference type="Gene3D" id="1.50.10.20">
    <property type="match status" value="1"/>
</dbReference>
<dbReference type="OMA" id="NGFDYIN"/>
<dbReference type="PIRSF" id="PIRSF016302">
    <property type="entry name" value="Man_a_manosd"/>
    <property type="match status" value="1"/>
</dbReference>
<comment type="similarity">
    <text evidence="3 10">Belongs to the glycosyl hydrolase 76 family.</text>
</comment>
<dbReference type="InterPro" id="IPR014480">
    <property type="entry name" value="Mannan-1_6-alpha_mannosidase"/>
</dbReference>
<evidence type="ECO:0000256" key="11">
    <source>
        <dbReference type="SAM" id="Phobius"/>
    </source>
</evidence>
<feature type="chain" id="PRO_5004834818" description="Mannan endo-1,6-alpha-mannosidase" evidence="12">
    <location>
        <begin position="23"/>
        <end position="458"/>
    </location>
</feature>
<dbReference type="Pfam" id="PF03663">
    <property type="entry name" value="Glyco_hydro_76"/>
    <property type="match status" value="1"/>
</dbReference>
<dbReference type="EMBL" id="KI912119">
    <property type="protein sequence ID" value="ETS75080.1"/>
    <property type="molecule type" value="Genomic_DNA"/>
</dbReference>
<evidence type="ECO:0000256" key="5">
    <source>
        <dbReference type="ARBA" id="ARBA00022729"/>
    </source>
</evidence>
<proteinExistence type="inferred from homology"/>
<comment type="catalytic activity">
    <reaction evidence="1 10">
        <text>Random hydrolysis of (1-&gt;6)-alpha-D-mannosidic linkages in unbranched (1-&gt;6)-mannans.</text>
        <dbReference type="EC" id="3.2.1.101"/>
    </reaction>
</comment>
<keyword evidence="9 10" id="KW-0326">Glycosidase</keyword>
<evidence type="ECO:0000256" key="7">
    <source>
        <dbReference type="ARBA" id="ARBA00023136"/>
    </source>
</evidence>
<dbReference type="RefSeq" id="XP_007840336.1">
    <property type="nucleotide sequence ID" value="XM_007842145.1"/>
</dbReference>
<evidence type="ECO:0000256" key="6">
    <source>
        <dbReference type="ARBA" id="ARBA00022801"/>
    </source>
</evidence>
<evidence type="ECO:0000256" key="9">
    <source>
        <dbReference type="ARBA" id="ARBA00023295"/>
    </source>
</evidence>
<organism evidence="13 14">
    <name type="scientific">Pestalotiopsis fici (strain W106-1 / CGMCC3.15140)</name>
    <dbReference type="NCBI Taxonomy" id="1229662"/>
    <lineage>
        <taxon>Eukaryota</taxon>
        <taxon>Fungi</taxon>
        <taxon>Dikarya</taxon>
        <taxon>Ascomycota</taxon>
        <taxon>Pezizomycotina</taxon>
        <taxon>Sordariomycetes</taxon>
        <taxon>Xylariomycetidae</taxon>
        <taxon>Amphisphaeriales</taxon>
        <taxon>Sporocadaceae</taxon>
        <taxon>Pestalotiopsis</taxon>
    </lineage>
</organism>
<dbReference type="KEGG" id="pfy:PFICI_13564"/>
<dbReference type="GO" id="GO:0008496">
    <property type="term" value="F:mannan endo-1,6-alpha-mannosidase activity"/>
    <property type="evidence" value="ECO:0007669"/>
    <property type="project" value="UniProtKB-UniRule"/>
</dbReference>
<dbReference type="SUPFAM" id="SSF48208">
    <property type="entry name" value="Six-hairpin glycosidases"/>
    <property type="match status" value="1"/>
</dbReference>
<keyword evidence="11" id="KW-0812">Transmembrane</keyword>
<dbReference type="PANTHER" id="PTHR12145:SF36">
    <property type="entry name" value="MANNAN ENDO-1,6-ALPHA-MANNOSIDASE DCW1"/>
    <property type="match status" value="1"/>
</dbReference>
<evidence type="ECO:0000313" key="14">
    <source>
        <dbReference type="Proteomes" id="UP000030651"/>
    </source>
</evidence>
<feature type="signal peptide" evidence="12">
    <location>
        <begin position="1"/>
        <end position="22"/>
    </location>
</feature>
<dbReference type="InterPro" id="IPR008928">
    <property type="entry name" value="6-hairpin_glycosidase_sf"/>
</dbReference>
<dbReference type="GeneID" id="19278577"/>
<keyword evidence="7 11" id="KW-0472">Membrane</keyword>
<dbReference type="HOGENOM" id="CLU_025694_1_1_1"/>
<keyword evidence="11" id="KW-1133">Transmembrane helix</keyword>
<dbReference type="OrthoDB" id="4187847at2759"/>
<evidence type="ECO:0000313" key="13">
    <source>
        <dbReference type="EMBL" id="ETS75080.1"/>
    </source>
</evidence>
<dbReference type="InterPro" id="IPR005198">
    <property type="entry name" value="Glyco_hydro_76"/>
</dbReference>
<dbReference type="FunFam" id="1.50.10.20:FF:000006">
    <property type="entry name" value="Mannan endo-1,6-alpha-mannosidase"/>
    <property type="match status" value="1"/>
</dbReference>
<accession>W3WMD3</accession>
<protein>
    <recommendedName>
        <fullName evidence="4 10">Mannan endo-1,6-alpha-mannosidase</fullName>
        <ecNumber evidence="4 10">3.2.1.101</ecNumber>
    </recommendedName>
</protein>
<dbReference type="Proteomes" id="UP000030651">
    <property type="component" value="Unassembled WGS sequence"/>
</dbReference>
<evidence type="ECO:0000256" key="1">
    <source>
        <dbReference type="ARBA" id="ARBA00001452"/>
    </source>
</evidence>
<reference evidence="14" key="1">
    <citation type="journal article" date="2015" name="BMC Genomics">
        <title>Genomic and transcriptomic analysis of the endophytic fungus Pestalotiopsis fici reveals its lifestyle and high potential for synthesis of natural products.</title>
        <authorList>
            <person name="Wang X."/>
            <person name="Zhang X."/>
            <person name="Liu L."/>
            <person name="Xiang M."/>
            <person name="Wang W."/>
            <person name="Sun X."/>
            <person name="Che Y."/>
            <person name="Guo L."/>
            <person name="Liu G."/>
            <person name="Guo L."/>
            <person name="Wang C."/>
            <person name="Yin W.B."/>
            <person name="Stadler M."/>
            <person name="Zhang X."/>
            <person name="Liu X."/>
        </authorList>
    </citation>
    <scope>NUCLEOTIDE SEQUENCE [LARGE SCALE GENOMIC DNA]</scope>
    <source>
        <strain evidence="14">W106-1 / CGMCC3.15140</strain>
    </source>
</reference>
<dbReference type="GO" id="GO:0016052">
    <property type="term" value="P:carbohydrate catabolic process"/>
    <property type="evidence" value="ECO:0007669"/>
    <property type="project" value="InterPro"/>
</dbReference>
<evidence type="ECO:0000256" key="10">
    <source>
        <dbReference type="PIRNR" id="PIRNR016302"/>
    </source>
</evidence>
<name>W3WMD3_PESFW</name>
<dbReference type="EC" id="3.2.1.101" evidence="4 10"/>
<dbReference type="PANTHER" id="PTHR12145">
    <property type="entry name" value="MANNAN ENDO-1,6-ALPHA-MANNOSIDASE DCW1"/>
    <property type="match status" value="1"/>
</dbReference>
<keyword evidence="5 12" id="KW-0732">Signal</keyword>
<dbReference type="AlphaFoldDB" id="W3WMD3"/>
<dbReference type="GO" id="GO:0012505">
    <property type="term" value="C:endomembrane system"/>
    <property type="evidence" value="ECO:0007669"/>
    <property type="project" value="UniProtKB-SubCell"/>
</dbReference>
<evidence type="ECO:0000256" key="8">
    <source>
        <dbReference type="ARBA" id="ARBA00023180"/>
    </source>
</evidence>
<dbReference type="eggNOG" id="ENOG502QSWP">
    <property type="taxonomic scope" value="Eukaryota"/>
</dbReference>
<evidence type="ECO:0000256" key="12">
    <source>
        <dbReference type="SAM" id="SignalP"/>
    </source>
</evidence>
<sequence length="458" mass="50145">MVRLSSRSLLAGLGLAAQYTRAALTVDLSSPDSIKQAASQVAEDLLTFYRGDEPGWVPGILPGPPPDGDYYWWQGGAMWGTLLDYRHHTGDKTYDDMTSTAILFQVGDDRDFMPANWSASMGNDDQAFWALSSLVAAETGFTDPPEDQPQWLSLAQAVFNEQTHEERRVPAGSNCEWGLRWQVYRTNNGFDYINTIANACYFNIGARLARYTNNDTYMELAGRTFDIMEKLGYVDADWNVYDGAHLPDCTDINKAQFSYNSAMLMQGAAFLYNYTNGEQVWQDRVQGLLTRTIEVFFPDGIAFEPACEPGNCNADMRSFKGFLHRWMASTAMMAPFTYDTIMPVLRTSVEAAVKQCTGGDNGRFCGFHWTTGTFDGKTGAGQQMNVLGGLTSLLAATPPLTNTTGGTSVGDPNAGSEESTLTPLAEITTADRAGAGILTCIILASSLGAFAWMNLETM</sequence>
<dbReference type="InParanoid" id="W3WMD3"/>
<dbReference type="GO" id="GO:0009272">
    <property type="term" value="P:fungal-type cell wall biogenesis"/>
    <property type="evidence" value="ECO:0007669"/>
    <property type="project" value="TreeGrafter"/>
</dbReference>